<reference evidence="1 2" key="1">
    <citation type="journal article" date="2016" name="Nat. Commun.">
        <title>Thousands of microbial genomes shed light on interconnected biogeochemical processes in an aquifer system.</title>
        <authorList>
            <person name="Anantharaman K."/>
            <person name="Brown C.T."/>
            <person name="Hug L.A."/>
            <person name="Sharon I."/>
            <person name="Castelle C.J."/>
            <person name="Probst A.J."/>
            <person name="Thomas B.C."/>
            <person name="Singh A."/>
            <person name="Wilkins M.J."/>
            <person name="Karaoz U."/>
            <person name="Brodie E.L."/>
            <person name="Williams K.H."/>
            <person name="Hubbard S.S."/>
            <person name="Banfield J.F."/>
        </authorList>
    </citation>
    <scope>NUCLEOTIDE SEQUENCE [LARGE SCALE GENOMIC DNA]</scope>
</reference>
<gene>
    <name evidence="1" type="ORF">A3B54_01215</name>
</gene>
<accession>A0A1F5H4C1</accession>
<dbReference type="AlphaFoldDB" id="A0A1F5H4C1"/>
<proteinExistence type="predicted"/>
<dbReference type="Proteomes" id="UP000177039">
    <property type="component" value="Unassembled WGS sequence"/>
</dbReference>
<sequence>MSYETLINEPITVWVFFDKGIFPIAMNWRRRLIKFQKLIFTSSKKVGETKILNLICASDSANFELEYDSSNYLWTLKKVMPIS</sequence>
<comment type="caution">
    <text evidence="1">The sequence shown here is derived from an EMBL/GenBank/DDBJ whole genome shotgun (WGS) entry which is preliminary data.</text>
</comment>
<organism evidence="1 2">
    <name type="scientific">Candidatus Curtissbacteria bacterium RIFCSPLOWO2_01_FULL_42_50</name>
    <dbReference type="NCBI Taxonomy" id="1797730"/>
    <lineage>
        <taxon>Bacteria</taxon>
        <taxon>Candidatus Curtissiibacteriota</taxon>
    </lineage>
</organism>
<dbReference type="EMBL" id="MFBT01000027">
    <property type="protein sequence ID" value="OGD98951.1"/>
    <property type="molecule type" value="Genomic_DNA"/>
</dbReference>
<protein>
    <submittedName>
        <fullName evidence="1">Uncharacterized protein</fullName>
    </submittedName>
</protein>
<evidence type="ECO:0000313" key="2">
    <source>
        <dbReference type="Proteomes" id="UP000177039"/>
    </source>
</evidence>
<name>A0A1F5H4C1_9BACT</name>
<evidence type="ECO:0000313" key="1">
    <source>
        <dbReference type="EMBL" id="OGD98951.1"/>
    </source>
</evidence>